<protein>
    <submittedName>
        <fullName evidence="2">Uncharacterized protein</fullName>
    </submittedName>
</protein>
<gene>
    <name evidence="2" type="ORF">DDZ15_03780</name>
</gene>
<comment type="caution">
    <text evidence="2">The sequence shown here is derived from an EMBL/GenBank/DDBJ whole genome shotgun (WGS) entry which is preliminary data.</text>
</comment>
<keyword evidence="3" id="KW-1185">Reference proteome</keyword>
<accession>A0A316TW31</accession>
<reference evidence="2 3" key="1">
    <citation type="submission" date="2018-05" db="EMBL/GenBank/DDBJ databases">
        <title>Rhodohalobacter halophilus gen. nov., sp. nov., a moderately halophilic member of the family Balneolaceae.</title>
        <authorList>
            <person name="Liu Z.-W."/>
        </authorList>
    </citation>
    <scope>NUCLEOTIDE SEQUENCE [LARGE SCALE GENOMIC DNA]</scope>
    <source>
        <strain evidence="2 3">8A47</strain>
    </source>
</reference>
<feature type="transmembrane region" description="Helical" evidence="1">
    <location>
        <begin position="68"/>
        <end position="86"/>
    </location>
</feature>
<dbReference type="Proteomes" id="UP000245533">
    <property type="component" value="Unassembled WGS sequence"/>
</dbReference>
<evidence type="ECO:0000256" key="1">
    <source>
        <dbReference type="SAM" id="Phobius"/>
    </source>
</evidence>
<dbReference type="OrthoDB" id="9982418at2"/>
<feature type="transmembrane region" description="Helical" evidence="1">
    <location>
        <begin position="34"/>
        <end position="59"/>
    </location>
</feature>
<keyword evidence="1" id="KW-1133">Transmembrane helix</keyword>
<organism evidence="2 3">
    <name type="scientific">Rhodohalobacter mucosus</name>
    <dbReference type="NCBI Taxonomy" id="2079485"/>
    <lineage>
        <taxon>Bacteria</taxon>
        <taxon>Pseudomonadati</taxon>
        <taxon>Balneolota</taxon>
        <taxon>Balneolia</taxon>
        <taxon>Balneolales</taxon>
        <taxon>Balneolaceae</taxon>
        <taxon>Rhodohalobacter</taxon>
    </lineage>
</organism>
<feature type="transmembrane region" description="Helical" evidence="1">
    <location>
        <begin position="9"/>
        <end position="28"/>
    </location>
</feature>
<evidence type="ECO:0000313" key="2">
    <source>
        <dbReference type="EMBL" id="PWN07395.1"/>
    </source>
</evidence>
<dbReference type="AlphaFoldDB" id="A0A316TW31"/>
<keyword evidence="1" id="KW-0472">Membrane</keyword>
<dbReference type="EMBL" id="QGGB01000003">
    <property type="protein sequence ID" value="PWN07395.1"/>
    <property type="molecule type" value="Genomic_DNA"/>
</dbReference>
<evidence type="ECO:0000313" key="3">
    <source>
        <dbReference type="Proteomes" id="UP000245533"/>
    </source>
</evidence>
<dbReference type="RefSeq" id="WP_109645046.1">
    <property type="nucleotide sequence ID" value="NZ_QGGB01000003.1"/>
</dbReference>
<sequence length="87" mass="9915">MVIFKKYKTWWFVLFVLTIAVSFITAGTPSFTGLLFSMLGHFAFAAVVSIPPLIFYWFIKKPLSPEEYMATFTVAWLILAVANLLVM</sequence>
<keyword evidence="1" id="KW-0812">Transmembrane</keyword>
<name>A0A316TW31_9BACT</name>
<proteinExistence type="predicted"/>